<keyword evidence="1 4" id="KW-0378">Hydrolase</keyword>
<dbReference type="EMBL" id="HF935234">
    <property type="protein sequence ID" value="CCX05120.1"/>
    <property type="molecule type" value="Genomic_DNA"/>
</dbReference>
<accession>U4L4Z8</accession>
<dbReference type="GO" id="GO:0016787">
    <property type="term" value="F:hydrolase activity"/>
    <property type="evidence" value="ECO:0007669"/>
    <property type="project" value="UniProtKB-KW"/>
</dbReference>
<dbReference type="PRINTS" id="PR00111">
    <property type="entry name" value="ABHYDROLASE"/>
</dbReference>
<evidence type="ECO:0000313" key="5">
    <source>
        <dbReference type="Proteomes" id="UP000018144"/>
    </source>
</evidence>
<dbReference type="Proteomes" id="UP000018144">
    <property type="component" value="Unassembled WGS sequence"/>
</dbReference>
<sequence>MAPKPIDPYNDDRVTHEFANVRGKKYHYVHGMPKGRVRATVLTIHGFPDLWYSWRFIIPALLDMGLRVITPDMIGYGQTDAPRCAANKMEPYGWKSIADDMAELLRQLDVPKVILLGHDWGGVIVSRIYLHHPDIVTHVASVCTPYYGLTREYIPIEEYIKKVPTFTYQVAFADPQTEKDLEKRSEIDRFFRAVHRGLGDGPSGEIQVTKNFMMSLGDSPRGKLLTQQDLEYYVDQYSRNGFHGPLNYYRTRYQNYLDEKDMARSSIIDVPYLYIAATHDIATPPSLANTVGQARNIPNLMVREVKSSHWALVECPDEVIGILDEWINTVCLGNKAML</sequence>
<dbReference type="OrthoDB" id="408373at2759"/>
<evidence type="ECO:0000256" key="2">
    <source>
        <dbReference type="ARBA" id="ARBA00038334"/>
    </source>
</evidence>
<dbReference type="InterPro" id="IPR000073">
    <property type="entry name" value="AB_hydrolase_1"/>
</dbReference>
<keyword evidence="5" id="KW-1185">Reference proteome</keyword>
<dbReference type="eggNOG" id="KOG4178">
    <property type="taxonomic scope" value="Eukaryota"/>
</dbReference>
<dbReference type="STRING" id="1076935.U4L4Z8"/>
<dbReference type="AlphaFoldDB" id="U4L4Z8"/>
<dbReference type="InterPro" id="IPR000639">
    <property type="entry name" value="Epox_hydrolase-like"/>
</dbReference>
<dbReference type="Pfam" id="PF00561">
    <property type="entry name" value="Abhydrolase_1"/>
    <property type="match status" value="1"/>
</dbReference>
<organism evidence="4 5">
    <name type="scientific">Pyronema omphalodes (strain CBS 100304)</name>
    <name type="common">Pyronema confluens</name>
    <dbReference type="NCBI Taxonomy" id="1076935"/>
    <lineage>
        <taxon>Eukaryota</taxon>
        <taxon>Fungi</taxon>
        <taxon>Dikarya</taxon>
        <taxon>Ascomycota</taxon>
        <taxon>Pezizomycotina</taxon>
        <taxon>Pezizomycetes</taxon>
        <taxon>Pezizales</taxon>
        <taxon>Pyronemataceae</taxon>
        <taxon>Pyronema</taxon>
    </lineage>
</organism>
<evidence type="ECO:0000313" key="4">
    <source>
        <dbReference type="EMBL" id="CCX05120.1"/>
    </source>
</evidence>
<dbReference type="Gene3D" id="3.40.50.1820">
    <property type="entry name" value="alpha/beta hydrolase"/>
    <property type="match status" value="1"/>
</dbReference>
<feature type="domain" description="AB hydrolase-1" evidence="3">
    <location>
        <begin position="40"/>
        <end position="314"/>
    </location>
</feature>
<dbReference type="PRINTS" id="PR00412">
    <property type="entry name" value="EPOXHYDRLASE"/>
</dbReference>
<reference evidence="4 5" key="1">
    <citation type="journal article" date="2013" name="PLoS Genet.">
        <title>The genome and development-dependent transcriptomes of Pyronema confluens: a window into fungal evolution.</title>
        <authorList>
            <person name="Traeger S."/>
            <person name="Altegoer F."/>
            <person name="Freitag M."/>
            <person name="Gabaldon T."/>
            <person name="Kempken F."/>
            <person name="Kumar A."/>
            <person name="Marcet-Houben M."/>
            <person name="Poggeler S."/>
            <person name="Stajich J.E."/>
            <person name="Nowrousian M."/>
        </authorList>
    </citation>
    <scope>NUCLEOTIDE SEQUENCE [LARGE SCALE GENOMIC DNA]</scope>
    <source>
        <strain evidence="5">CBS 100304</strain>
        <tissue evidence="4">Vegetative mycelium</tissue>
    </source>
</reference>
<dbReference type="SUPFAM" id="SSF53474">
    <property type="entry name" value="alpha/beta-Hydrolases"/>
    <property type="match status" value="1"/>
</dbReference>
<dbReference type="OMA" id="YQIPMLV"/>
<evidence type="ECO:0000259" key="3">
    <source>
        <dbReference type="Pfam" id="PF00561"/>
    </source>
</evidence>
<dbReference type="PANTHER" id="PTHR43329">
    <property type="entry name" value="EPOXIDE HYDROLASE"/>
    <property type="match status" value="1"/>
</dbReference>
<comment type="similarity">
    <text evidence="2">Belongs to the AB hydrolase superfamily. Epoxide hydrolase family.</text>
</comment>
<evidence type="ECO:0000256" key="1">
    <source>
        <dbReference type="ARBA" id="ARBA00022801"/>
    </source>
</evidence>
<name>U4L4Z8_PYROM</name>
<proteinExistence type="inferred from homology"/>
<protein>
    <submittedName>
        <fullName evidence="4">Similar to Epoxide hydrolase 2 acc. no. P80299</fullName>
    </submittedName>
</protein>
<gene>
    <name evidence="4" type="ORF">PCON_04707</name>
</gene>
<dbReference type="InterPro" id="IPR029058">
    <property type="entry name" value="AB_hydrolase_fold"/>
</dbReference>